<accession>A0A1X0P8V0</accession>
<protein>
    <submittedName>
        <fullName evidence="2">Uncharacterized protein</fullName>
    </submittedName>
</protein>
<evidence type="ECO:0000313" key="3">
    <source>
        <dbReference type="Proteomes" id="UP000192257"/>
    </source>
</evidence>
<feature type="compositionally biased region" description="Low complexity" evidence="1">
    <location>
        <begin position="75"/>
        <end position="85"/>
    </location>
</feature>
<dbReference type="EMBL" id="NBCO01000001">
    <property type="protein sequence ID" value="ORC93367.1"/>
    <property type="molecule type" value="Genomic_DNA"/>
</dbReference>
<evidence type="ECO:0000256" key="1">
    <source>
        <dbReference type="SAM" id="MobiDB-lite"/>
    </source>
</evidence>
<feature type="region of interest" description="Disordered" evidence="1">
    <location>
        <begin position="42"/>
        <end position="93"/>
    </location>
</feature>
<gene>
    <name evidence="2" type="ORF">TM35_000012440</name>
</gene>
<comment type="caution">
    <text evidence="2">The sequence shown here is derived from an EMBL/GenBank/DDBJ whole genome shotgun (WGS) entry which is preliminary data.</text>
</comment>
<dbReference type="OrthoDB" id="273892at2759"/>
<keyword evidence="3" id="KW-1185">Reference proteome</keyword>
<reference evidence="2 3" key="1">
    <citation type="submission" date="2017-03" db="EMBL/GenBank/DDBJ databases">
        <title>An alternative strategy for trypanosome survival in the mammalian bloodstream revealed through genome and transcriptome analysis of the ubiquitous bovine parasite Trypanosoma (Megatrypanum) theileri.</title>
        <authorList>
            <person name="Kelly S."/>
            <person name="Ivens A."/>
            <person name="Mott A."/>
            <person name="O'Neill E."/>
            <person name="Emms D."/>
            <person name="Macleod O."/>
            <person name="Voorheis P."/>
            <person name="Matthews J."/>
            <person name="Matthews K."/>
            <person name="Carrington M."/>
        </authorList>
    </citation>
    <scope>NUCLEOTIDE SEQUENCE [LARGE SCALE GENOMIC DNA]</scope>
    <source>
        <strain evidence="2">Edinburgh</strain>
    </source>
</reference>
<feature type="compositionally biased region" description="Basic and acidic residues" evidence="1">
    <location>
        <begin position="60"/>
        <end position="69"/>
    </location>
</feature>
<dbReference type="Proteomes" id="UP000192257">
    <property type="component" value="Unassembled WGS sequence"/>
</dbReference>
<evidence type="ECO:0000313" key="2">
    <source>
        <dbReference type="EMBL" id="ORC93367.1"/>
    </source>
</evidence>
<name>A0A1X0P8V0_9TRYP</name>
<feature type="region of interest" description="Disordered" evidence="1">
    <location>
        <begin position="531"/>
        <end position="551"/>
    </location>
</feature>
<dbReference type="GeneID" id="39980705"/>
<organism evidence="2 3">
    <name type="scientific">Trypanosoma theileri</name>
    <dbReference type="NCBI Taxonomy" id="67003"/>
    <lineage>
        <taxon>Eukaryota</taxon>
        <taxon>Discoba</taxon>
        <taxon>Euglenozoa</taxon>
        <taxon>Kinetoplastea</taxon>
        <taxon>Metakinetoplastina</taxon>
        <taxon>Trypanosomatida</taxon>
        <taxon>Trypanosomatidae</taxon>
        <taxon>Trypanosoma</taxon>
    </lineage>
</organism>
<feature type="compositionally biased region" description="Low complexity" evidence="1">
    <location>
        <begin position="531"/>
        <end position="546"/>
    </location>
</feature>
<dbReference type="RefSeq" id="XP_028887433.1">
    <property type="nucleotide sequence ID" value="XM_029020925.1"/>
</dbReference>
<sequence>MRVLSSSRFTVPTLHLSSSSSLYVCRRHLSLSELAKAFTEMSESDNTGKTVSSASAADSQRSRMTEHVKSVSSRNNNNNNNNNNNTLTSSDMKWNKETRLVSNSSNIGVVTFSIAYSNSLSSMTASQLLRMLETECKRLHHGHIIQCLMEVWCRLRKAPPLEIIISDDEACGEKDNTTASFSYFSSSSNSEMSWFFRSDDLLEGVLRALAKTNMEGLQESNMLVTEFMGVDHNPNSIKGWVTEFGRLVMEWLTARAAFLDASRSATFLHLIAQQKLFHCDAVLETLRDNIEVYFLKQHTLCTSTPIHSVETFGVSGFGVLLDAIARWQMGFVRVLKADGVASRYFLDTNNITMAISRYHHPILSGKFYNLVIDGLLRGIRNGSLHLTRQASSTTFLFLTLALAKIRWFRADCIEVLLPQLHEALTVFPAQFFAVVLLLGRREVKVCAVETTELLLQVLSDAMQKRGRRYSAVDTRRRHKTDAASIILAASSSSSSSSSSATTTIATGGAEAELQSITSFDFTMNDEMCTTTTTTTNTTTNTTTSTTYADNNVHDGDISDNYNDDFQLFSTSSLTTGDYGNTTTFSKNTEKGMENSSLPRMVFTTSFIDIRSMPVFLDSLHHILSITHEYCETHGRLSHLDLLNTKSKILYDALLNDTHASVKSIHALIASPDLVEKLLRSVLTIPLDNYHPLLVELAYAFTRHVGMRRVAATETTNNTTTTGGNSNKKNIVTTPFWQKRVLSLVEMLILRGILTPDTYIMSEEVVSIAPRVVEEVEAEKKRILERYCERQERLRGKSVDVGKRKVRLGAVFSKFSRVVGRIKEQQNHL</sequence>
<proteinExistence type="predicted"/>
<dbReference type="AlphaFoldDB" id="A0A1X0P8V0"/>
<dbReference type="VEuPathDB" id="TriTrypDB:TM35_000012440"/>